<name>A0A2Z2MG62_9EURY</name>
<organism evidence="1 2">
    <name type="scientific">Thermococcus barossii</name>
    <dbReference type="NCBI Taxonomy" id="54077"/>
    <lineage>
        <taxon>Archaea</taxon>
        <taxon>Methanobacteriati</taxon>
        <taxon>Methanobacteriota</taxon>
        <taxon>Thermococci</taxon>
        <taxon>Thermococcales</taxon>
        <taxon>Thermococcaceae</taxon>
        <taxon>Thermococcus</taxon>
    </lineage>
</organism>
<dbReference type="GeneID" id="33326261"/>
<dbReference type="AlphaFoldDB" id="A0A2Z2MG62"/>
<dbReference type="OrthoDB" id="94824at2157"/>
<proteinExistence type="predicted"/>
<dbReference type="Proteomes" id="UP000250272">
    <property type="component" value="Chromosome"/>
</dbReference>
<sequence length="244" mass="27865">MPTRKDRVFLFGLLVAMLLVYSADWLHGRTVSSPGETSEAVLDTWNFEANVSNLSCIIEHWKPLGFYSFRSRGDLFIELSYSAEAMRNVGCDDFLISGDFTIHLMPRNGSIAIRKVLFVAENVSNVSVDPIFPKREGVMYFKTADGRFEVTEAYVPGLEIWQAIRAEALKPTWGDPLDITPVIPLDVRGSRNVKVIEARMRFRLEIEYLLRTGFLKSEKRRIEIEIPAVYLLYGLDNCPYECEP</sequence>
<gene>
    <name evidence="1" type="ORF">A3L01_05775</name>
</gene>
<evidence type="ECO:0000313" key="1">
    <source>
        <dbReference type="EMBL" id="ASJ04896.1"/>
    </source>
</evidence>
<evidence type="ECO:0000313" key="2">
    <source>
        <dbReference type="Proteomes" id="UP000250272"/>
    </source>
</evidence>
<accession>A0A2Z2MG62</accession>
<protein>
    <submittedName>
        <fullName evidence="1">Uncharacterized protein</fullName>
    </submittedName>
</protein>
<reference evidence="1 2" key="1">
    <citation type="submission" date="2016-04" db="EMBL/GenBank/DDBJ databases">
        <title>Complete genome sequence of Thermococcus barossii type strain SHCK-94.</title>
        <authorList>
            <person name="Oger P.M."/>
        </authorList>
    </citation>
    <scope>NUCLEOTIDE SEQUENCE [LARGE SCALE GENOMIC DNA]</scope>
    <source>
        <strain evidence="1 2">SHCK-94</strain>
    </source>
</reference>
<dbReference type="EMBL" id="CP015101">
    <property type="protein sequence ID" value="ASJ04896.1"/>
    <property type="molecule type" value="Genomic_DNA"/>
</dbReference>
<dbReference type="KEGG" id="tbs:A3L01_05775"/>
<dbReference type="RefSeq" id="WP_088864906.1">
    <property type="nucleotide sequence ID" value="NZ_CP015101.1"/>
</dbReference>
<keyword evidence="2" id="KW-1185">Reference proteome</keyword>